<protein>
    <submittedName>
        <fullName evidence="1">Uncharacterized protein</fullName>
    </submittedName>
</protein>
<dbReference type="EMBL" id="JACQCQ010000002">
    <property type="protein sequence ID" value="MBI3627297.1"/>
    <property type="molecule type" value="Genomic_DNA"/>
</dbReference>
<sequence>MPTVADLLRRIFRERGDGNAVSDEIAEFLGELQQITCAKLEAAGLSPDPEICSNLDDAAELTPSEYQELYVRFCEINPALHPSLT</sequence>
<proteinExistence type="predicted"/>
<accession>A0A9D6LRC6</accession>
<dbReference type="AlphaFoldDB" id="A0A9D6LRC6"/>
<evidence type="ECO:0000313" key="1">
    <source>
        <dbReference type="EMBL" id="MBI3627297.1"/>
    </source>
</evidence>
<evidence type="ECO:0000313" key="2">
    <source>
        <dbReference type="Proteomes" id="UP000808388"/>
    </source>
</evidence>
<dbReference type="Proteomes" id="UP000808388">
    <property type="component" value="Unassembled WGS sequence"/>
</dbReference>
<organism evidence="1 2">
    <name type="scientific">Candidatus Sungiibacteriota bacterium</name>
    <dbReference type="NCBI Taxonomy" id="2750080"/>
    <lineage>
        <taxon>Bacteria</taxon>
        <taxon>Candidatus Sungiibacteriota</taxon>
    </lineage>
</organism>
<comment type="caution">
    <text evidence="1">The sequence shown here is derived from an EMBL/GenBank/DDBJ whole genome shotgun (WGS) entry which is preliminary data.</text>
</comment>
<name>A0A9D6LRC6_9BACT</name>
<gene>
    <name evidence="1" type="ORF">HY220_00915</name>
</gene>
<reference evidence="1" key="1">
    <citation type="submission" date="2020-07" db="EMBL/GenBank/DDBJ databases">
        <title>Huge and variable diversity of episymbiotic CPR bacteria and DPANN archaea in groundwater ecosystems.</title>
        <authorList>
            <person name="He C.Y."/>
            <person name="Keren R."/>
            <person name="Whittaker M."/>
            <person name="Farag I.F."/>
            <person name="Doudna J."/>
            <person name="Cate J.H.D."/>
            <person name="Banfield J.F."/>
        </authorList>
    </citation>
    <scope>NUCLEOTIDE SEQUENCE</scope>
    <source>
        <strain evidence="1">NC_groundwater_972_Pr1_S-0.2um_49_27</strain>
    </source>
</reference>